<keyword evidence="2" id="KW-0238">DNA-binding</keyword>
<dbReference type="SMART" id="SM00342">
    <property type="entry name" value="HTH_ARAC"/>
    <property type="match status" value="1"/>
</dbReference>
<keyword evidence="3" id="KW-0010">Activator</keyword>
<evidence type="ECO:0000256" key="4">
    <source>
        <dbReference type="ARBA" id="ARBA00023163"/>
    </source>
</evidence>
<evidence type="ECO:0000256" key="1">
    <source>
        <dbReference type="ARBA" id="ARBA00023015"/>
    </source>
</evidence>
<evidence type="ECO:0000259" key="5">
    <source>
        <dbReference type="PROSITE" id="PS01124"/>
    </source>
</evidence>
<dbReference type="Pfam" id="PF02311">
    <property type="entry name" value="AraC_binding"/>
    <property type="match status" value="1"/>
</dbReference>
<dbReference type="Gene3D" id="2.60.120.10">
    <property type="entry name" value="Jelly Rolls"/>
    <property type="match status" value="1"/>
</dbReference>
<keyword evidence="4" id="KW-0804">Transcription</keyword>
<dbReference type="EMBL" id="JADOEL010000002">
    <property type="protein sequence ID" value="MBF8176920.1"/>
    <property type="molecule type" value="Genomic_DNA"/>
</dbReference>
<dbReference type="Proteomes" id="UP000657372">
    <property type="component" value="Unassembled WGS sequence"/>
</dbReference>
<reference evidence="6 7" key="1">
    <citation type="submission" date="2020-11" db="EMBL/GenBank/DDBJ databases">
        <title>WGS of Herminiimonas contaminans strain Marseille-Q4544 isolated from planarians Schmidtea mediterranea.</title>
        <authorList>
            <person name="Kangale L."/>
        </authorList>
    </citation>
    <scope>NUCLEOTIDE SEQUENCE [LARGE SCALE GENOMIC DNA]</scope>
    <source>
        <strain evidence="6 7">Marseille-Q4544</strain>
    </source>
</reference>
<gene>
    <name evidence="6" type="ORF">IXC47_04400</name>
</gene>
<dbReference type="InterPro" id="IPR009057">
    <property type="entry name" value="Homeodomain-like_sf"/>
</dbReference>
<dbReference type="PRINTS" id="PR00032">
    <property type="entry name" value="HTHARAC"/>
</dbReference>
<keyword evidence="1" id="KW-0805">Transcription regulation</keyword>
<dbReference type="InterPro" id="IPR003313">
    <property type="entry name" value="AraC-bd"/>
</dbReference>
<feature type="domain" description="HTH araC/xylS-type" evidence="5">
    <location>
        <begin position="126"/>
        <end position="216"/>
    </location>
</feature>
<dbReference type="Pfam" id="PF12833">
    <property type="entry name" value="HTH_18"/>
    <property type="match status" value="1"/>
</dbReference>
<name>A0ABS0EPY1_9BURK</name>
<comment type="caution">
    <text evidence="6">The sequence shown here is derived from an EMBL/GenBank/DDBJ whole genome shotgun (WGS) entry which is preliminary data.</text>
</comment>
<dbReference type="SUPFAM" id="SSF46689">
    <property type="entry name" value="Homeodomain-like"/>
    <property type="match status" value="1"/>
</dbReference>
<accession>A0ABS0EPY1</accession>
<evidence type="ECO:0000256" key="3">
    <source>
        <dbReference type="ARBA" id="ARBA00023159"/>
    </source>
</evidence>
<evidence type="ECO:0000313" key="7">
    <source>
        <dbReference type="Proteomes" id="UP000657372"/>
    </source>
</evidence>
<evidence type="ECO:0000313" key="6">
    <source>
        <dbReference type="EMBL" id="MBF8176920.1"/>
    </source>
</evidence>
<dbReference type="PANTHER" id="PTHR46796">
    <property type="entry name" value="HTH-TYPE TRANSCRIPTIONAL ACTIVATOR RHAS-RELATED"/>
    <property type="match status" value="1"/>
</dbReference>
<dbReference type="SUPFAM" id="SSF51182">
    <property type="entry name" value="RmlC-like cupins"/>
    <property type="match status" value="1"/>
</dbReference>
<dbReference type="InterPro" id="IPR018060">
    <property type="entry name" value="HTH_AraC"/>
</dbReference>
<keyword evidence="7" id="KW-1185">Reference proteome</keyword>
<organism evidence="6 7">
    <name type="scientific">Herminiimonas contaminans</name>
    <dbReference type="NCBI Taxonomy" id="1111140"/>
    <lineage>
        <taxon>Bacteria</taxon>
        <taxon>Pseudomonadati</taxon>
        <taxon>Pseudomonadota</taxon>
        <taxon>Betaproteobacteria</taxon>
        <taxon>Burkholderiales</taxon>
        <taxon>Oxalobacteraceae</taxon>
        <taxon>Herminiimonas</taxon>
    </lineage>
</organism>
<dbReference type="InterPro" id="IPR050204">
    <property type="entry name" value="AraC_XylS_family_regulators"/>
</dbReference>
<sequence>MHRREYWTYWSDGGVSAAEYGLWTGDAAPALGTHFHDEGQLTLVLSGSRKFELHGEVMHVKAGQCLYVPAGVPHRSLPHVAAGTQCLNIYYTPEYAQQFPALMQIASVLATQQGATQVVRSVACTEELRHSILSIADIAASSGLSREAYSRKFVRDVGMSPHAYRIVARLNAARRRLRDGAGVAETAADCGFADQSHFGRHFFRAFGVTPAAYRNRMR</sequence>
<dbReference type="RefSeq" id="WP_195874807.1">
    <property type="nucleotide sequence ID" value="NZ_JADOEL010000002.1"/>
</dbReference>
<protein>
    <submittedName>
        <fullName evidence="6">AraC family transcriptional regulator</fullName>
    </submittedName>
</protein>
<dbReference type="PROSITE" id="PS01124">
    <property type="entry name" value="HTH_ARAC_FAMILY_2"/>
    <property type="match status" value="1"/>
</dbReference>
<proteinExistence type="predicted"/>
<dbReference type="Gene3D" id="1.10.10.60">
    <property type="entry name" value="Homeodomain-like"/>
    <property type="match status" value="1"/>
</dbReference>
<evidence type="ECO:0000256" key="2">
    <source>
        <dbReference type="ARBA" id="ARBA00023125"/>
    </source>
</evidence>
<dbReference type="InterPro" id="IPR011051">
    <property type="entry name" value="RmlC_Cupin_sf"/>
</dbReference>
<dbReference type="InterPro" id="IPR020449">
    <property type="entry name" value="Tscrpt_reg_AraC-type_HTH"/>
</dbReference>
<dbReference type="InterPro" id="IPR014710">
    <property type="entry name" value="RmlC-like_jellyroll"/>
</dbReference>